<dbReference type="InterPro" id="IPR003593">
    <property type="entry name" value="AAA+_ATPase"/>
</dbReference>
<feature type="coiled-coil region" evidence="19">
    <location>
        <begin position="2014"/>
        <end position="2050"/>
    </location>
</feature>
<evidence type="ECO:0000256" key="12">
    <source>
        <dbReference type="ARBA" id="ARBA00023054"/>
    </source>
</evidence>
<dbReference type="PANTHER" id="PTHR45703:SF22">
    <property type="entry name" value="DYNEIN CYTOPLASMIC 2 HEAVY CHAIN 1"/>
    <property type="match status" value="1"/>
</dbReference>
<dbReference type="Gene3D" id="1.20.1270.280">
    <property type="match status" value="1"/>
</dbReference>
<gene>
    <name evidence="21" type="ORF">Ocin01_04285</name>
</gene>
<dbReference type="InterPro" id="IPR004273">
    <property type="entry name" value="Dynein_heavy_D6_P-loop"/>
</dbReference>
<dbReference type="EMBL" id="LJIJ01000113">
    <property type="protein sequence ID" value="ODN02399.1"/>
    <property type="molecule type" value="Genomic_DNA"/>
</dbReference>
<dbReference type="InterPro" id="IPR035699">
    <property type="entry name" value="AAA_6"/>
</dbReference>
<dbReference type="STRING" id="48709.A0A1D2NAW9"/>
<dbReference type="FunFam" id="3.40.50.300:FF:000706">
    <property type="entry name" value="Cytoplasmic dynein 2 heavy chain 1"/>
    <property type="match status" value="1"/>
</dbReference>
<proteinExistence type="inferred from homology"/>
<dbReference type="Pfam" id="PF12774">
    <property type="entry name" value="AAA_6"/>
    <property type="match status" value="2"/>
</dbReference>
<evidence type="ECO:0000259" key="20">
    <source>
        <dbReference type="SMART" id="SM00382"/>
    </source>
</evidence>
<keyword evidence="6" id="KW-0963">Cytoplasm</keyword>
<dbReference type="InterPro" id="IPR041228">
    <property type="entry name" value="Dynein_C"/>
</dbReference>
<evidence type="ECO:0000256" key="8">
    <source>
        <dbReference type="ARBA" id="ARBA00022741"/>
    </source>
</evidence>
<dbReference type="Gene3D" id="6.10.140.1060">
    <property type="match status" value="1"/>
</dbReference>
<feature type="coiled-coil region" evidence="19">
    <location>
        <begin position="3015"/>
        <end position="3059"/>
    </location>
</feature>
<dbReference type="Gene3D" id="1.10.8.1220">
    <property type="match status" value="1"/>
</dbReference>
<dbReference type="InterPro" id="IPR013602">
    <property type="entry name" value="Dynein_heavy_linker"/>
</dbReference>
<dbReference type="FunFam" id="1.10.8.720:FF:000006">
    <property type="entry name" value="cytoplasmic dynein 2 heavy chain 1"/>
    <property type="match status" value="1"/>
</dbReference>
<keyword evidence="22" id="KW-1185">Reference proteome</keyword>
<dbReference type="InterPro" id="IPR042228">
    <property type="entry name" value="Dynein_linker_3"/>
</dbReference>
<dbReference type="SUPFAM" id="SSF52540">
    <property type="entry name" value="P-loop containing nucleoside triphosphate hydrolases"/>
    <property type="match status" value="4"/>
</dbReference>
<evidence type="ECO:0000256" key="13">
    <source>
        <dbReference type="ARBA" id="ARBA00023069"/>
    </source>
</evidence>
<reference evidence="21 22" key="1">
    <citation type="journal article" date="2016" name="Genome Biol. Evol.">
        <title>Gene Family Evolution Reflects Adaptation to Soil Environmental Stressors in the Genome of the Collembolan Orchesella cincta.</title>
        <authorList>
            <person name="Faddeeva-Vakhrusheva A."/>
            <person name="Derks M.F."/>
            <person name="Anvar S.Y."/>
            <person name="Agamennone V."/>
            <person name="Suring W."/>
            <person name="Smit S."/>
            <person name="van Straalen N.M."/>
            <person name="Roelofs D."/>
        </authorList>
    </citation>
    <scope>NUCLEOTIDE SEQUENCE [LARGE SCALE GENOMIC DNA]</scope>
    <source>
        <tissue evidence="21">Mixed pool</tissue>
    </source>
</reference>
<dbReference type="GO" id="GO:0008569">
    <property type="term" value="F:minus-end-directed microtubule motor activity"/>
    <property type="evidence" value="ECO:0007669"/>
    <property type="project" value="InterPro"/>
</dbReference>
<dbReference type="Gene3D" id="1.10.8.720">
    <property type="entry name" value="Region D6 of dynein motor"/>
    <property type="match status" value="1"/>
</dbReference>
<keyword evidence="10" id="KW-0067">ATP-binding</keyword>
<keyword evidence="7" id="KW-0493">Microtubule</keyword>
<dbReference type="Pfam" id="PF18198">
    <property type="entry name" value="AAA_lid_11"/>
    <property type="match status" value="1"/>
</dbReference>
<dbReference type="Pfam" id="PF22597">
    <property type="entry name" value="DYN_lid"/>
    <property type="match status" value="1"/>
</dbReference>
<dbReference type="InterPro" id="IPR043160">
    <property type="entry name" value="Dynein_C_barrel"/>
</dbReference>
<dbReference type="FunFam" id="3.20.180.20:FF:000002">
    <property type="entry name" value="Cytoplasmic dynein heavy chain 1"/>
    <property type="match status" value="1"/>
</dbReference>
<dbReference type="OMA" id="WCKERVS"/>
<dbReference type="InterPro" id="IPR042222">
    <property type="entry name" value="Dynein_2_N"/>
</dbReference>
<evidence type="ECO:0000313" key="21">
    <source>
        <dbReference type="EMBL" id="ODN02399.1"/>
    </source>
</evidence>
<dbReference type="InterPro" id="IPR054354">
    <property type="entry name" value="DYNC2H1-like_lid"/>
</dbReference>
<dbReference type="GO" id="GO:0007018">
    <property type="term" value="P:microtubule-based movement"/>
    <property type="evidence" value="ECO:0007669"/>
    <property type="project" value="InterPro"/>
</dbReference>
<dbReference type="Pfam" id="PF21264">
    <property type="entry name" value="DYNC2H1_AAA_dom"/>
    <property type="match status" value="1"/>
</dbReference>
<dbReference type="SMART" id="SM00382">
    <property type="entry name" value="AAA"/>
    <property type="match status" value="2"/>
</dbReference>
<dbReference type="Gene3D" id="1.10.8.710">
    <property type="match status" value="1"/>
</dbReference>
<dbReference type="InterPro" id="IPR035706">
    <property type="entry name" value="AAA_9"/>
</dbReference>
<dbReference type="FunFam" id="3.40.50.300:FF:001685">
    <property type="entry name" value="Dynein heavy chain, putative"/>
    <property type="match status" value="1"/>
</dbReference>
<evidence type="ECO:0000256" key="5">
    <source>
        <dbReference type="ARBA" id="ARBA00022475"/>
    </source>
</evidence>
<evidence type="ECO:0000256" key="7">
    <source>
        <dbReference type="ARBA" id="ARBA00022701"/>
    </source>
</evidence>
<protein>
    <recommendedName>
        <fullName evidence="18">Cytoplasmic dynein 2 heavy chain 1</fullName>
    </recommendedName>
</protein>
<dbReference type="GO" id="GO:0005524">
    <property type="term" value="F:ATP binding"/>
    <property type="evidence" value="ECO:0007669"/>
    <property type="project" value="UniProtKB-KW"/>
</dbReference>
<evidence type="ECO:0000256" key="14">
    <source>
        <dbReference type="ARBA" id="ARBA00023136"/>
    </source>
</evidence>
<feature type="coiled-coil region" evidence="19">
    <location>
        <begin position="3556"/>
        <end position="3583"/>
    </location>
</feature>
<organism evidence="21 22">
    <name type="scientific">Orchesella cincta</name>
    <name type="common">Springtail</name>
    <name type="synonym">Podura cincta</name>
    <dbReference type="NCBI Taxonomy" id="48709"/>
    <lineage>
        <taxon>Eukaryota</taxon>
        <taxon>Metazoa</taxon>
        <taxon>Ecdysozoa</taxon>
        <taxon>Arthropoda</taxon>
        <taxon>Hexapoda</taxon>
        <taxon>Collembola</taxon>
        <taxon>Entomobryomorpha</taxon>
        <taxon>Entomobryoidea</taxon>
        <taxon>Orchesellidae</taxon>
        <taxon>Orchesellinae</taxon>
        <taxon>Orchesella</taxon>
    </lineage>
</organism>
<dbReference type="Gene3D" id="3.20.180.20">
    <property type="entry name" value="Dynein heavy chain, N-terminal domain 2"/>
    <property type="match status" value="1"/>
</dbReference>
<dbReference type="GO" id="GO:0045505">
    <property type="term" value="F:dynein intermediate chain binding"/>
    <property type="evidence" value="ECO:0007669"/>
    <property type="project" value="InterPro"/>
</dbReference>
<dbReference type="Pfam" id="PF08385">
    <property type="entry name" value="DHC_N1"/>
    <property type="match status" value="1"/>
</dbReference>
<dbReference type="InterPro" id="IPR024317">
    <property type="entry name" value="Dynein_heavy_chain_D4_dom"/>
</dbReference>
<dbReference type="InterPro" id="IPR026983">
    <property type="entry name" value="DHC"/>
</dbReference>
<keyword evidence="14" id="KW-0472">Membrane</keyword>
<comment type="subcellular location">
    <subcellularLocation>
        <location evidence="1">Cell membrane</location>
        <topology evidence="1">Peripheral membrane protein</topology>
    </subcellularLocation>
    <subcellularLocation>
        <location evidence="2">Cytoplasm</location>
        <location evidence="2">Cytoskeleton</location>
        <location evidence="2">Cilium axoneme</location>
    </subcellularLocation>
</comment>
<evidence type="ECO:0000256" key="19">
    <source>
        <dbReference type="SAM" id="Coils"/>
    </source>
</evidence>
<evidence type="ECO:0000256" key="18">
    <source>
        <dbReference type="ARBA" id="ARBA00023902"/>
    </source>
</evidence>
<dbReference type="FunFam" id="1.20.920.20:FF:000002">
    <property type="entry name" value="Cytoplasmic dynein 1 heavy chain"/>
    <property type="match status" value="1"/>
</dbReference>
<evidence type="ECO:0000256" key="16">
    <source>
        <dbReference type="ARBA" id="ARBA00023212"/>
    </source>
</evidence>
<dbReference type="Pfam" id="PF08393">
    <property type="entry name" value="DHC_N2"/>
    <property type="match status" value="1"/>
</dbReference>
<evidence type="ECO:0000256" key="10">
    <source>
        <dbReference type="ARBA" id="ARBA00022840"/>
    </source>
</evidence>
<dbReference type="InterPro" id="IPR013594">
    <property type="entry name" value="Dynein_heavy_tail"/>
</dbReference>
<evidence type="ECO:0000256" key="4">
    <source>
        <dbReference type="ARBA" id="ARBA00022473"/>
    </source>
</evidence>
<dbReference type="Pfam" id="PF12781">
    <property type="entry name" value="AAA_9"/>
    <property type="match status" value="1"/>
</dbReference>
<dbReference type="Pfam" id="PF12780">
    <property type="entry name" value="AAA_8"/>
    <property type="match status" value="1"/>
</dbReference>
<evidence type="ECO:0000256" key="2">
    <source>
        <dbReference type="ARBA" id="ARBA00004430"/>
    </source>
</evidence>
<dbReference type="GO" id="GO:0005886">
    <property type="term" value="C:plasma membrane"/>
    <property type="evidence" value="ECO:0007669"/>
    <property type="project" value="UniProtKB-SubCell"/>
</dbReference>
<evidence type="ECO:0000256" key="9">
    <source>
        <dbReference type="ARBA" id="ARBA00022794"/>
    </source>
</evidence>
<evidence type="ECO:0000256" key="3">
    <source>
        <dbReference type="ARBA" id="ARBA00008887"/>
    </source>
</evidence>
<dbReference type="PANTHER" id="PTHR45703">
    <property type="entry name" value="DYNEIN HEAVY CHAIN"/>
    <property type="match status" value="1"/>
</dbReference>
<dbReference type="Gene3D" id="1.20.58.1120">
    <property type="match status" value="1"/>
</dbReference>
<dbReference type="Pfam" id="PF12775">
    <property type="entry name" value="AAA_7"/>
    <property type="match status" value="1"/>
</dbReference>
<dbReference type="Gene3D" id="3.40.50.300">
    <property type="entry name" value="P-loop containing nucleotide triphosphate hydrolases"/>
    <property type="match status" value="5"/>
</dbReference>
<keyword evidence="9" id="KW-0970">Cilium biogenesis/degradation</keyword>
<keyword evidence="5" id="KW-1003">Cell membrane</keyword>
<dbReference type="GO" id="GO:0030286">
    <property type="term" value="C:dynein complex"/>
    <property type="evidence" value="ECO:0007669"/>
    <property type="project" value="UniProtKB-KW"/>
</dbReference>
<dbReference type="GO" id="GO:0005874">
    <property type="term" value="C:microtubule"/>
    <property type="evidence" value="ECO:0007669"/>
    <property type="project" value="UniProtKB-KW"/>
</dbReference>
<dbReference type="InterPro" id="IPR041658">
    <property type="entry name" value="AAA_lid_11"/>
</dbReference>
<dbReference type="Pfam" id="PF18199">
    <property type="entry name" value="Dynein_C"/>
    <property type="match status" value="1"/>
</dbReference>
<dbReference type="OrthoDB" id="447173at2759"/>
<keyword evidence="11" id="KW-0243">Dynein</keyword>
<dbReference type="InterPro" id="IPR043157">
    <property type="entry name" value="Dynein_AAA1S"/>
</dbReference>
<keyword evidence="4" id="KW-0217">Developmental protein</keyword>
<name>A0A1D2NAW9_ORCCI</name>
<dbReference type="GO" id="GO:0051959">
    <property type="term" value="F:dynein light intermediate chain binding"/>
    <property type="evidence" value="ECO:0007669"/>
    <property type="project" value="InterPro"/>
</dbReference>
<keyword evidence="12 19" id="KW-0175">Coiled coil</keyword>
<dbReference type="Gene3D" id="3.10.490.20">
    <property type="match status" value="1"/>
</dbReference>
<comment type="similarity">
    <text evidence="3">Belongs to the dynein heavy chain family.</text>
</comment>
<evidence type="ECO:0000256" key="1">
    <source>
        <dbReference type="ARBA" id="ARBA00004202"/>
    </source>
</evidence>
<keyword evidence="8" id="KW-0547">Nucleotide-binding</keyword>
<dbReference type="Pfam" id="PF12777">
    <property type="entry name" value="MT"/>
    <property type="match status" value="1"/>
</dbReference>
<dbReference type="Pfam" id="PF03028">
    <property type="entry name" value="Dynein_heavy"/>
    <property type="match status" value="1"/>
</dbReference>
<dbReference type="Proteomes" id="UP000094527">
    <property type="component" value="Unassembled WGS sequence"/>
</dbReference>
<evidence type="ECO:0000256" key="15">
    <source>
        <dbReference type="ARBA" id="ARBA00023175"/>
    </source>
</evidence>
<accession>A0A1D2NAW9</accession>
<dbReference type="InterPro" id="IPR027417">
    <property type="entry name" value="P-loop_NTPase"/>
</dbReference>
<evidence type="ECO:0000256" key="11">
    <source>
        <dbReference type="ARBA" id="ARBA00023017"/>
    </source>
</evidence>
<dbReference type="GO" id="GO:0005930">
    <property type="term" value="C:axoneme"/>
    <property type="evidence" value="ECO:0007669"/>
    <property type="project" value="UniProtKB-SubCell"/>
</dbReference>
<dbReference type="Gene3D" id="1.20.140.100">
    <property type="entry name" value="Dynein heavy chain, N-terminal domain 2"/>
    <property type="match status" value="1"/>
</dbReference>
<evidence type="ECO:0000256" key="6">
    <source>
        <dbReference type="ARBA" id="ARBA00022490"/>
    </source>
</evidence>
<dbReference type="FunFam" id="1.10.8.1220:FF:000001">
    <property type="entry name" value="Dynein axonemal heavy chain 5"/>
    <property type="match status" value="1"/>
</dbReference>
<sequence>MIETIQNTFSYSYAQYYFHFMLLLLNQQENPSPAPAIQSSPHRARVASPAPVYESLRQLSSIKIRISSQILKKMSSSGDIRKDFIITTIGNYFQEPPDKLRKLYLHEHLNDFLDAPRSVILCARKLPQSDIILDTTVSIEDDDDSIILFFKTAPDPITPENLHNNVHISTMVDSPVTSLYHALSTVFMPALMKNSKWSQAFDTKTTNLMVSLEKTLGNMVRHQSNLNSSENAISSLDNEEHIWQDAIGSAKTRDEANAAESILEIIKGINAELKSLTDWTSGSEVFENITVSLMDLWNMGEKRYSEIRVLQILSAIESLKSTNAFETSYHEFEKQITWGISIMEKTTRLCNKLTGDIWKNDGTRPFKGSKHIPHLVMSYSQRLTEIQRIRTVHRQLTLLLSTEEFSELKPENAFVPFASLNPYLYNSYTEPLWQSAVTKFEKLIGPAEQAIANKLKSRLSKDYQQFDLLAEFKRYMELIERPKVSAVLRPNREALLLMFIKMSERFDEQLETRDFPPISGNSSEPVNNIYHLKHMKAKLKEIAEVSEKVLSDLPNYPVLLEKFEAASEGISGEEKRCFKDWSSELLQSLRRNEITLRKDDPVIEFADGSRQMEVTYNGKLVQISEEAQQLLILGYRIPREVVDLVSEAKKFVRQAQQLDQIATFHNTIGDRMIPSQRPMMLDTAVALSKMVQEQNGIVWSNTAEVDKYINSLKTLVTRLARQNNQLSHLHIQIKEKVMCLFETDLIKQQPKWKETLKQIRSIIKDVENQDYKNMKSWKNHWDRQLFKALEVQFLLSLSSINDNLPEISAELVYRTGRLQFKPPLEELRQIYYGNIRKFLNIPINFKGVSDDVADGDQIFPTILKRHGHRFEKIYRDGEALFDRLLTVQGRFVEWIALGSADIETLSKKYLVSAEDWDRNFRVSKTKGQEIIRLNCSDEKIGCFIVSYKLLRLEIELLNRKYWEILVTLLNNSIIQDMVTVERFLQDGIEKLKEDPQSVEEITKANMTKEGLASEAPKVKDMMDQVEKKNKTLVTWTKEKVDLNRVRVLWDNFMSLMENHQHIIGRQVENLKINLQGQARQVNNEMEHFKLRWDELKPVNSEATKNPQKFDETIAFINDMKEEWAKLMEKQKHVAFGDFSCEEVEENHFPFRESCENLHVDNVEFPYIQDVDADLASIFKTWEKLAEFRANLKEFEEEDWIIFRAKPYRFEEFLQMWDEKFRAEPKSELIIRMLRDIESYSALTTNLKFIRGDIFSEKHWYELYSLLEMPSKPLGQLKVGDFLQVREVIGDKVKELKELNTRASGEIVVQQALNELDGWEIEAKFSLIENKDSQNRSIPIIQDFKSVLNKLGDNQSLLQSIRTSPFYSNFADRISVWETRLSDLDEYLQSLNKIQRRWVYLEPIFSHGVLESEQQRFRRIDDDFRLIMDKIKSDSRVVSLCKFPGIRNRLNMLLDQLSRCQSSLNEFLERKRSGFPRFYFIGDDDLLEILGQSTKPAVIQAHLKKLFAGIYNVEFDPEEQFITAMKSLEGEAVALKSKVKIMPNVEEWLSELSNEMKYTLKSSLLDCISDVKHHSRDLKLEKYPAQILCLGNSIVFTERCEDAIRSGRLGDYLSKLKDELHFYTNYNVKNTPSESSESQNVLELKLKDLILDIIHEMDVVEYLVEKRTGAVSDWGWQKQLRFYIRDDGSAVVRMADAEFLYSYEYQGNAQKLVHTPLTDKCYLTLTQGMRMGLGGNPYGPAGTGKTESVKALGGLMGRQVLVFNCDEGIDVKAMGRIFIGLSKCGAWGCKFANFLFANFDCNVPKNTHNFSQLKGFDEFNRLEGATLSAVSMQIQPIQTALKQGSPNVVIMDEVVPLDPNAGIFVTLNPAGKGYGGRNKLPDNLKQLFRPVVMSQPDNERIGEVILYTEGFKSAKKLGKKLVEVFRLSEKLLTPQKHYDWGLRALKTVLKGCGAALKDFKAKNDNSSTSDKEENDLVVSTLRLNTLPKLTHSDCFRFDNLIKDVFPNAIFNELGHQDLTDQVKDACQELNLAVNENQVRKCLELYEQLQQRMGVVIVGPPSCGKSTVLTLLKHALVKSGQKIKTHIINPKAMPRTQLLGHINLDTRQWTDGVLTTKAQQVYSEPPDVISWIICDGDIDPEWIESLNSVLDDNRLLTLPSGWRIKFGPNVNFVFETHDLSYASPATISRMGMIFMSDEDADVKGIVSMWLSQEPPEEQHMLAQIIEDHFYLGLKWVQQHEGQVALPTVSVVKNALSLMSGIKSVSHLAIAMIRGLGGHLSIQQAIEFSKEVCVRPSYLLIITINRNCKKLLNGIVFSWTQQTCPGLGRSINFYYNKGQDRIDVYQDDDMESSQEFQFNQLPLVRTGNVKRVLDHISPWLQNQESFILIGPEGCGKSFKKQTKLRFVKSVNSMILEAAFNELRSTEVATIHCSGLITPENVLQKLSQVCITISTNSGRVYKSKDGERLILYFKGVNLVKPDKWGTCQLVEFLQQILSYDGFYDKNQEWVGVRGIQIVASITVGSSGGLYTLSPRFLSRLRVCTLTQPEPDQLFTICNNYLTSLFQNCMAEHPISKKHEAIESIARGMVTVYKEVRNTFAPVQQSHYQFTPRDLTKWVLGLMRYDLRKDGEEAMKDLYNAWAFEGCRIFRDKLVSPDEKEKFDDTIVSPVLNQWSMPNVKTLFEESCWISGPACFIINSSVKTNYSPLFGNTLYKATLEELVTIVGKGMVAFGRENRELNIVVIPELLNNVAYIDRILSFPCSSLVLAGRAGVGRRTALSVVSALQRATVLTLKVGRNYTIKSFKNDLKAVKFFKCLLVWDLKAIQMSAVEGNKVFLVVEDFQLVDKVFLDMLNSLLSSGEIPGLYSPEELETIIATLRDQASADGYNSSLYSYFAFRVRHLMQIILIMDYTNENFIPNCQSNPAIYKQCSMIWLDNWTSRTLKMIPLSIIKKFYEKTDGDHTGFTNDEVEKRQAFIASFRTIFQSLPKEWTYPRRYVTLIHNYAMLYNQKRVKIVTQIERLKAGVAKLNEAKEIVENLKANAAIQEETLAEKQAEANKALEMITITMKSANMQRGEMEELKKKTLQENEVLLEQSRMHLLSLMSFDNRKKSIDEELKEIEPLIQMAKSAVGSIKNEALTEIRSLRAPPDIIRDILEGVLRLMGIRDMSWNSMKTFLAKRGVKDDIRNFDARNVHPEDREAVEKLLRFKAESFDPKYAKRASVVASPLAEWVIANVKFSKVLEKIEPLERKQRGLEDNLKLAESQMNEISSELMSVDERVQQLKGKLNQYTKEAAEIEFHLTKAKDTLLAAEGLVGKLDDEFGRWKVELQDLDLELEGLPMNSLLAAAFITYLCDAPEDVRMEYLNKWAEELRRGDFDFCKFLSSERDLLQWQSLGLPLSALSDGNVTVDIYHWGECLFTTCSRPFLIDPSSRATEWLKNFLSQKRPPTVISLQHPNFQNELELAVRFGKILVVLEADIIEPILVPILRGDLVAQGSREVVQIADKTVDYNPDFRLFLCTRTPNPVINPDAAAVLTVVNFTTTRAGLTSQLLSTTLSFEKPEIETKKKDLVKNIETLKIELSKLGESLLQELASAQGNILENKELLESLNKTKANSLAITESLTESSQLEESLNNEINDYLPFAEFGSCLYFAIIDSSKLNNMYQFSLNAFAGLFERALKQSTANGDLTTHINHLKSALESLVYEYVCRSLFKSDRLAFAIHLGHAMHPEYCQENEWEAFTGQLVTDLKGGANSKDIVPGWIDEDRNFPVYLLSSAFPAFYEALSLSNQSLWEEFYSSTECEEHLPQSVREQISNFQKMMLIQTLRPDRLHTVMSDFARAVLGRKTLFPPPTNLRQIVKETTAVEPILILVSAGADPSNEMRELAHNAVGSQRYIEISMGQGQIDMALEKMKQGAQVGHWICMKNLHLVTHWLDTLEKEIKALTPHESFRLWLTSEPHPAFPKILLQTCLKVAYEAPPGLKKNLQRTYGGWTPQYVVGDKNVVRTQSLFVLALFHAVVQERRTYIPQGWSKFYEFNESDLRAGADVLDQLFKGNRSREIQWPYVHGLFEQAIYGGRIDNDYDLRVLISYLSEYFNEGILTGANPSRRTVGPAIKLPNTTDIQEYYRLIESMPEYDKPSSFGLPSNIERSWQRIVSTQVISQLKTLSRRFSDTVKFDKALWHQELTPLLNLWKKLNQGQGTMGMLQEKLQQPDANDNDSGADPIEAFVKLEYYNVVSLMQTVHRTLGTMSKVIRGILVPTDTLVLVADSLLIRETPNDWLKKWEGSMDAMSYLQGVVTRAIAIQNWKNRSKEGSILRNPVDLSDLMNPDTFLSAFKQYCARKLGVAMDELVFVCGWDRNTVSAGKLSCQITGLLLEGCSFNGVKLVENTPESAPIVRVGDCTIAWMSPKDSQSQRKTDTLSVPLYYNETRQKLITSLEFTAQSDSSKWIQAGVALFLKN</sequence>
<keyword evidence="16" id="KW-0206">Cytoskeleton</keyword>
<keyword evidence="15" id="KW-0505">Motor protein</keyword>
<feature type="domain" description="AAA+ ATPase" evidence="20">
    <location>
        <begin position="2049"/>
        <end position="2204"/>
    </location>
</feature>
<feature type="domain" description="AAA+ ATPase" evidence="20">
    <location>
        <begin position="1733"/>
        <end position="1896"/>
    </location>
</feature>
<dbReference type="InterPro" id="IPR024743">
    <property type="entry name" value="Dynein_HC_stalk"/>
</dbReference>
<keyword evidence="13" id="KW-0969">Cilium</keyword>
<evidence type="ECO:0000313" key="22">
    <source>
        <dbReference type="Proteomes" id="UP000094527"/>
    </source>
</evidence>
<keyword evidence="17" id="KW-0966">Cell projection</keyword>
<dbReference type="Gene3D" id="1.20.920.30">
    <property type="match status" value="1"/>
</dbReference>
<dbReference type="GO" id="GO:0030030">
    <property type="term" value="P:cell projection organization"/>
    <property type="evidence" value="ECO:0007669"/>
    <property type="project" value="UniProtKB-KW"/>
</dbReference>
<feature type="coiled-coil region" evidence="19">
    <location>
        <begin position="3241"/>
        <end position="3296"/>
    </location>
</feature>
<dbReference type="Gene3D" id="1.20.920.20">
    <property type="match status" value="1"/>
</dbReference>
<dbReference type="InterPro" id="IPR042219">
    <property type="entry name" value="AAA_lid_11_sf"/>
</dbReference>
<comment type="caution">
    <text evidence="21">The sequence shown here is derived from an EMBL/GenBank/DDBJ whole genome shotgun (WGS) entry which is preliminary data.</text>
</comment>
<dbReference type="InterPro" id="IPR049400">
    <property type="entry name" value="DYNC2H1_AAA_dom"/>
</dbReference>
<evidence type="ECO:0000256" key="17">
    <source>
        <dbReference type="ARBA" id="ARBA00023273"/>
    </source>
</evidence>